<evidence type="ECO:0000256" key="5">
    <source>
        <dbReference type="ARBA" id="ARBA00023152"/>
    </source>
</evidence>
<dbReference type="EMBL" id="QGDC01000007">
    <property type="protein sequence ID" value="RCH54256.1"/>
    <property type="molecule type" value="Genomic_DNA"/>
</dbReference>
<dbReference type="InterPro" id="IPR014710">
    <property type="entry name" value="RmlC-like_jellyroll"/>
</dbReference>
<comment type="catalytic activity">
    <reaction evidence="6">
        <text>alpha-D-glucose 6-phosphate = beta-D-fructose 6-phosphate</text>
        <dbReference type="Rhea" id="RHEA:11816"/>
        <dbReference type="ChEBI" id="CHEBI:57634"/>
        <dbReference type="ChEBI" id="CHEBI:58225"/>
        <dbReference type="EC" id="5.3.1.9"/>
    </reaction>
</comment>
<evidence type="ECO:0000256" key="2">
    <source>
        <dbReference type="ARBA" id="ARBA00006542"/>
    </source>
</evidence>
<sequence>MNFDPGFDIRIVAQPLGFTYGNDCFGPEVETRRLNDIRKSLRNPDCNGPEVVYAIAMDVGKTRHKAILEEKMLLYGAVTYAAGKLGDEPVRSQGHIHKKSSHSGWSPPEVYEIWSGAAIIYMQEYAADNPGRCFAVYAGPGDVVVVPPEWAHATISADPATPLTFGAWCDREYGFLYDEVRKRNGLAWFPLVDEDGEIVWQANPNYMPTELVKKSPADYSETLQIGRVVPIYEQFEQDPDKFQFVSQPALKQEVWLNFTP</sequence>
<dbReference type="RefSeq" id="WP_114005767.1">
    <property type="nucleotide sequence ID" value="NZ_QGDC01000007.1"/>
</dbReference>
<evidence type="ECO:0000256" key="6">
    <source>
        <dbReference type="ARBA" id="ARBA00029321"/>
    </source>
</evidence>
<gene>
    <name evidence="8" type="ORF">DJ568_13245</name>
</gene>
<evidence type="ECO:0000313" key="8">
    <source>
        <dbReference type="EMBL" id="RCH54256.1"/>
    </source>
</evidence>
<evidence type="ECO:0000256" key="1">
    <source>
        <dbReference type="ARBA" id="ARBA00004926"/>
    </source>
</evidence>
<dbReference type="AlphaFoldDB" id="A0A367GN16"/>
<dbReference type="GO" id="GO:0005737">
    <property type="term" value="C:cytoplasm"/>
    <property type="evidence" value="ECO:0007669"/>
    <property type="project" value="InterPro"/>
</dbReference>
<dbReference type="Proteomes" id="UP000253209">
    <property type="component" value="Unassembled WGS sequence"/>
</dbReference>
<keyword evidence="9" id="KW-1185">Reference proteome</keyword>
<comment type="similarity">
    <text evidence="2">Belongs to the archaeal-type GPI family.</text>
</comment>
<proteinExistence type="inferred from homology"/>
<dbReference type="InterPro" id="IPR010551">
    <property type="entry name" value="G6P_isomerase_prok"/>
</dbReference>
<keyword evidence="8" id="KW-0413">Isomerase</keyword>
<comment type="pathway">
    <text evidence="1">Carbohydrate degradation; glycolysis; D-glyceraldehyde 3-phosphate and glycerone phosphate from D-glucose: step 2/4.</text>
</comment>
<dbReference type="InterPro" id="IPR011051">
    <property type="entry name" value="RmlC_Cupin_sf"/>
</dbReference>
<evidence type="ECO:0000259" key="7">
    <source>
        <dbReference type="Pfam" id="PF06560"/>
    </source>
</evidence>
<dbReference type="UniPathway" id="UPA00109">
    <property type="reaction ID" value="UER00181"/>
</dbReference>
<evidence type="ECO:0000256" key="4">
    <source>
        <dbReference type="ARBA" id="ARBA00022432"/>
    </source>
</evidence>
<feature type="domain" description="Glucose-6-phosphate isomerase prokaryote" evidence="7">
    <location>
        <begin position="48"/>
        <end position="207"/>
    </location>
</feature>
<evidence type="ECO:0000313" key="9">
    <source>
        <dbReference type="Proteomes" id="UP000253209"/>
    </source>
</evidence>
<dbReference type="OrthoDB" id="1647241at2"/>
<dbReference type="EC" id="5.3.1.9" evidence="3"/>
<dbReference type="SUPFAM" id="SSF51182">
    <property type="entry name" value="RmlC-like cupins"/>
    <property type="match status" value="1"/>
</dbReference>
<evidence type="ECO:0000256" key="3">
    <source>
        <dbReference type="ARBA" id="ARBA00011952"/>
    </source>
</evidence>
<keyword evidence="4" id="KW-0312">Gluconeogenesis</keyword>
<dbReference type="Pfam" id="PF06560">
    <property type="entry name" value="GPI"/>
    <property type="match status" value="1"/>
</dbReference>
<comment type="caution">
    <text evidence="8">The sequence shown here is derived from an EMBL/GenBank/DDBJ whole genome shotgun (WGS) entry which is preliminary data.</text>
</comment>
<dbReference type="GO" id="GO:0004347">
    <property type="term" value="F:glucose-6-phosphate isomerase activity"/>
    <property type="evidence" value="ECO:0007669"/>
    <property type="project" value="UniProtKB-EC"/>
</dbReference>
<name>A0A367GN16_9SPHI</name>
<reference evidence="8 9" key="1">
    <citation type="submission" date="2018-05" db="EMBL/GenBank/DDBJ databases">
        <title>Mucilaginibacter hurinus sp. nov., isolated from briquette warehouse soil.</title>
        <authorList>
            <person name="Choi L."/>
        </authorList>
    </citation>
    <scope>NUCLEOTIDE SEQUENCE [LARGE SCALE GENOMIC DNA]</scope>
    <source>
        <strain evidence="8 9">ZR32</strain>
    </source>
</reference>
<accession>A0A367GN16</accession>
<dbReference type="GO" id="GO:0006096">
    <property type="term" value="P:glycolytic process"/>
    <property type="evidence" value="ECO:0007669"/>
    <property type="project" value="UniProtKB-UniPathway"/>
</dbReference>
<dbReference type="GO" id="GO:0006094">
    <property type="term" value="P:gluconeogenesis"/>
    <property type="evidence" value="ECO:0007669"/>
    <property type="project" value="UniProtKB-KW"/>
</dbReference>
<protein>
    <recommendedName>
        <fullName evidence="3">glucose-6-phosphate isomerase</fullName>
        <ecNumber evidence="3">5.3.1.9</ecNumber>
    </recommendedName>
</protein>
<dbReference type="Gene3D" id="2.60.120.10">
    <property type="entry name" value="Jelly Rolls"/>
    <property type="match status" value="1"/>
</dbReference>
<organism evidence="8 9">
    <name type="scientific">Mucilaginibacter hurinus</name>
    <dbReference type="NCBI Taxonomy" id="2201324"/>
    <lineage>
        <taxon>Bacteria</taxon>
        <taxon>Pseudomonadati</taxon>
        <taxon>Bacteroidota</taxon>
        <taxon>Sphingobacteriia</taxon>
        <taxon>Sphingobacteriales</taxon>
        <taxon>Sphingobacteriaceae</taxon>
        <taxon>Mucilaginibacter</taxon>
    </lineage>
</organism>
<keyword evidence="5" id="KW-0324">Glycolysis</keyword>